<evidence type="ECO:0000313" key="3">
    <source>
        <dbReference type="Proteomes" id="UP000037069"/>
    </source>
</evidence>
<gene>
    <name evidence="2" type="ORF">FF38_01061</name>
</gene>
<name>A0A0L0CH20_LUCCU</name>
<organism evidence="2 3">
    <name type="scientific">Lucilia cuprina</name>
    <name type="common">Green bottle fly</name>
    <name type="synonym">Australian sheep blowfly</name>
    <dbReference type="NCBI Taxonomy" id="7375"/>
    <lineage>
        <taxon>Eukaryota</taxon>
        <taxon>Metazoa</taxon>
        <taxon>Ecdysozoa</taxon>
        <taxon>Arthropoda</taxon>
        <taxon>Hexapoda</taxon>
        <taxon>Insecta</taxon>
        <taxon>Pterygota</taxon>
        <taxon>Neoptera</taxon>
        <taxon>Endopterygota</taxon>
        <taxon>Diptera</taxon>
        <taxon>Brachycera</taxon>
        <taxon>Muscomorpha</taxon>
        <taxon>Oestroidea</taxon>
        <taxon>Calliphoridae</taxon>
        <taxon>Luciliinae</taxon>
        <taxon>Lucilia</taxon>
    </lineage>
</organism>
<proteinExistence type="predicted"/>
<accession>A0A0L0CH20</accession>
<keyword evidence="1" id="KW-0472">Membrane</keyword>
<evidence type="ECO:0000256" key="1">
    <source>
        <dbReference type="SAM" id="Phobius"/>
    </source>
</evidence>
<keyword evidence="1" id="KW-0812">Transmembrane</keyword>
<dbReference type="EMBL" id="JRES01000493">
    <property type="protein sequence ID" value="KNC30789.1"/>
    <property type="molecule type" value="Genomic_DNA"/>
</dbReference>
<evidence type="ECO:0000313" key="2">
    <source>
        <dbReference type="EMBL" id="KNC30789.1"/>
    </source>
</evidence>
<comment type="caution">
    <text evidence="2">The sequence shown here is derived from an EMBL/GenBank/DDBJ whole genome shotgun (WGS) entry which is preliminary data.</text>
</comment>
<feature type="transmembrane region" description="Helical" evidence="1">
    <location>
        <begin position="18"/>
        <end position="38"/>
    </location>
</feature>
<reference evidence="2 3" key="1">
    <citation type="journal article" date="2015" name="Nat. Commun.">
        <title>Lucilia cuprina genome unlocks parasitic fly biology to underpin future interventions.</title>
        <authorList>
            <person name="Anstead C.A."/>
            <person name="Korhonen P.K."/>
            <person name="Young N.D."/>
            <person name="Hall R.S."/>
            <person name="Jex A.R."/>
            <person name="Murali S.C."/>
            <person name="Hughes D.S."/>
            <person name="Lee S.F."/>
            <person name="Perry T."/>
            <person name="Stroehlein A.J."/>
            <person name="Ansell B.R."/>
            <person name="Breugelmans B."/>
            <person name="Hofmann A."/>
            <person name="Qu J."/>
            <person name="Dugan S."/>
            <person name="Lee S.L."/>
            <person name="Chao H."/>
            <person name="Dinh H."/>
            <person name="Han Y."/>
            <person name="Doddapaneni H.V."/>
            <person name="Worley K.C."/>
            <person name="Muzny D.M."/>
            <person name="Ioannidis P."/>
            <person name="Waterhouse R.M."/>
            <person name="Zdobnov E.M."/>
            <person name="James P.J."/>
            <person name="Bagnall N.H."/>
            <person name="Kotze A.C."/>
            <person name="Gibbs R.A."/>
            <person name="Richards S."/>
            <person name="Batterham P."/>
            <person name="Gasser R.B."/>
        </authorList>
    </citation>
    <scope>NUCLEOTIDE SEQUENCE [LARGE SCALE GENOMIC DNA]</scope>
    <source>
        <strain evidence="2 3">LS</strain>
        <tissue evidence="2">Full body</tissue>
    </source>
</reference>
<keyword evidence="3" id="KW-1185">Reference proteome</keyword>
<dbReference type="Proteomes" id="UP000037069">
    <property type="component" value="Unassembled WGS sequence"/>
</dbReference>
<dbReference type="AlphaFoldDB" id="A0A0L0CH20"/>
<protein>
    <submittedName>
        <fullName evidence="2">Uncharacterized protein</fullName>
    </submittedName>
</protein>
<keyword evidence="1" id="KW-1133">Transmembrane helix</keyword>
<dbReference type="OMA" id="EWYIVRY"/>
<sequence length="79" mass="9041">MWSYVQITFQNIFDILKIYLKLGLITVFFYLVTEWYVLHFGIDLNDADASLVPKTSANNGGSSSNSTVVKVYRLLFLVK</sequence>